<dbReference type="EMBL" id="DS989856">
    <property type="protein sequence ID" value="EDX73671.1"/>
    <property type="molecule type" value="Genomic_DNA"/>
</dbReference>
<keyword evidence="2" id="KW-1185">Reference proteome</keyword>
<sequence>MRKVLRREEQKCFSCFTHFDIINLFIEGHISLEEMQKTGIFQDLKLLSHLVQYRSYVLSQVRSS</sequence>
<evidence type="ECO:0000313" key="2">
    <source>
        <dbReference type="Proteomes" id="UP000003835"/>
    </source>
</evidence>
<dbReference type="AlphaFoldDB" id="B4VWC7"/>
<name>B4VWC7_9CYAN</name>
<dbReference type="HOGENOM" id="CLU_2859965_0_0_3"/>
<gene>
    <name evidence="1" type="ORF">MC7420_6719</name>
</gene>
<protein>
    <submittedName>
        <fullName evidence="1">Uncharacterized protein</fullName>
    </submittedName>
</protein>
<evidence type="ECO:0000313" key="1">
    <source>
        <dbReference type="EMBL" id="EDX73671.1"/>
    </source>
</evidence>
<organism evidence="1 2">
    <name type="scientific">Coleofasciculus chthonoplastes PCC 7420</name>
    <dbReference type="NCBI Taxonomy" id="118168"/>
    <lineage>
        <taxon>Bacteria</taxon>
        <taxon>Bacillati</taxon>
        <taxon>Cyanobacteriota</taxon>
        <taxon>Cyanophyceae</taxon>
        <taxon>Coleofasciculales</taxon>
        <taxon>Coleofasciculaceae</taxon>
        <taxon>Coleofasciculus</taxon>
    </lineage>
</organism>
<accession>B4VWC7</accession>
<reference evidence="1 2" key="1">
    <citation type="submission" date="2008-07" db="EMBL/GenBank/DDBJ databases">
        <authorList>
            <person name="Tandeau de Marsac N."/>
            <person name="Ferriera S."/>
            <person name="Johnson J."/>
            <person name="Kravitz S."/>
            <person name="Beeson K."/>
            <person name="Sutton G."/>
            <person name="Rogers Y.-H."/>
            <person name="Friedman R."/>
            <person name="Frazier M."/>
            <person name="Venter J.C."/>
        </authorList>
    </citation>
    <scope>NUCLEOTIDE SEQUENCE [LARGE SCALE GENOMIC DNA]</scope>
    <source>
        <strain evidence="1 2">PCC 7420</strain>
    </source>
</reference>
<proteinExistence type="predicted"/>
<dbReference type="Proteomes" id="UP000003835">
    <property type="component" value="Unassembled WGS sequence"/>
</dbReference>